<dbReference type="RefSeq" id="XP_027204717.1">
    <property type="nucleotide sequence ID" value="XM_027348916.1"/>
</dbReference>
<protein>
    <submittedName>
        <fullName evidence="3">Uncharacterized protein LOC113798388 isoform X2</fullName>
    </submittedName>
</protein>
<keyword evidence="2" id="KW-1185">Reference proteome</keyword>
<gene>
    <name evidence="3" type="primary">LOC113798388</name>
</gene>
<feature type="region of interest" description="Disordered" evidence="1">
    <location>
        <begin position="15"/>
        <end position="129"/>
    </location>
</feature>
<evidence type="ECO:0000313" key="3">
    <source>
        <dbReference type="RefSeq" id="XP_027204717.1"/>
    </source>
</evidence>
<sequence length="129" mass="13724">MSGCFGCCDDDGGGGYNNSSYAGQPPEPGQRSFGGGGVPIYNQPNNDGNYGMGVIPPNNTPYGNEPQYHRPGLEQPQYHRPGLEQPQYNVPGLGVNIGGTVPEPGQRQFGDNNNDYYMPQPPSCGDGQE</sequence>
<reference evidence="3" key="1">
    <citation type="submission" date="2025-08" db="UniProtKB">
        <authorList>
            <consortium name="RefSeq"/>
        </authorList>
    </citation>
    <scope>IDENTIFICATION</scope>
    <source>
        <strain evidence="3">Airmid</strain>
    </source>
</reference>
<proteinExistence type="predicted"/>
<dbReference type="Proteomes" id="UP000515146">
    <property type="component" value="Unplaced"/>
</dbReference>
<accession>A0A6P6YHK7</accession>
<dbReference type="OrthoDB" id="10404574at2759"/>
<evidence type="ECO:0000256" key="1">
    <source>
        <dbReference type="SAM" id="MobiDB-lite"/>
    </source>
</evidence>
<name>A0A6P6YHK7_DERPT</name>
<organism evidence="2 3">
    <name type="scientific">Dermatophagoides pteronyssinus</name>
    <name type="common">European house dust mite</name>
    <dbReference type="NCBI Taxonomy" id="6956"/>
    <lineage>
        <taxon>Eukaryota</taxon>
        <taxon>Metazoa</taxon>
        <taxon>Ecdysozoa</taxon>
        <taxon>Arthropoda</taxon>
        <taxon>Chelicerata</taxon>
        <taxon>Arachnida</taxon>
        <taxon>Acari</taxon>
        <taxon>Acariformes</taxon>
        <taxon>Sarcoptiformes</taxon>
        <taxon>Astigmata</taxon>
        <taxon>Psoroptidia</taxon>
        <taxon>Analgoidea</taxon>
        <taxon>Pyroglyphidae</taxon>
        <taxon>Dermatophagoidinae</taxon>
        <taxon>Dermatophagoides</taxon>
    </lineage>
</organism>
<dbReference type="AlphaFoldDB" id="A0A6P6YHK7"/>
<evidence type="ECO:0000313" key="2">
    <source>
        <dbReference type="Proteomes" id="UP000515146"/>
    </source>
</evidence>